<dbReference type="GO" id="GO:0000151">
    <property type="term" value="C:ubiquitin ligase complex"/>
    <property type="evidence" value="ECO:0007669"/>
    <property type="project" value="TreeGrafter"/>
</dbReference>
<evidence type="ECO:0000256" key="7">
    <source>
        <dbReference type="ARBA" id="ARBA00022833"/>
    </source>
</evidence>
<dbReference type="Gene3D" id="3.30.40.10">
    <property type="entry name" value="Zinc/RING finger domain, C3HC4 (zinc finger)"/>
    <property type="match status" value="1"/>
</dbReference>
<dbReference type="InterPro" id="IPR051628">
    <property type="entry name" value="LUBAC_E3_Ligases"/>
</dbReference>
<organism evidence="10 11">
    <name type="scientific">Trichoderma gamsii</name>
    <dbReference type="NCBI Taxonomy" id="398673"/>
    <lineage>
        <taxon>Eukaryota</taxon>
        <taxon>Fungi</taxon>
        <taxon>Dikarya</taxon>
        <taxon>Ascomycota</taxon>
        <taxon>Pezizomycotina</taxon>
        <taxon>Sordariomycetes</taxon>
        <taxon>Hypocreomycetidae</taxon>
        <taxon>Hypocreales</taxon>
        <taxon>Hypocreaceae</taxon>
        <taxon>Trichoderma</taxon>
    </lineage>
</organism>
<dbReference type="InterPro" id="IPR002867">
    <property type="entry name" value="IBR_dom"/>
</dbReference>
<dbReference type="RefSeq" id="XP_018658370.1">
    <property type="nucleotide sequence ID" value="XM_018808452.1"/>
</dbReference>
<feature type="domain" description="RING-type" evidence="9">
    <location>
        <begin position="608"/>
        <end position="775"/>
    </location>
</feature>
<keyword evidence="5" id="KW-0863">Zinc-finger</keyword>
<dbReference type="InterPro" id="IPR017907">
    <property type="entry name" value="Znf_RING_CS"/>
</dbReference>
<proteinExistence type="predicted"/>
<evidence type="ECO:0000259" key="9">
    <source>
        <dbReference type="PROSITE" id="PS51873"/>
    </source>
</evidence>
<dbReference type="PANTHER" id="PTHR22770:SF13">
    <property type="entry name" value="RING-TYPE DOMAIN-CONTAINING PROTEIN"/>
    <property type="match status" value="1"/>
</dbReference>
<evidence type="ECO:0000256" key="1">
    <source>
        <dbReference type="ARBA" id="ARBA00004906"/>
    </source>
</evidence>
<dbReference type="PROSITE" id="PS51873">
    <property type="entry name" value="TRIAD"/>
    <property type="match status" value="1"/>
</dbReference>
<dbReference type="Pfam" id="PF01485">
    <property type="entry name" value="IBR"/>
    <property type="match status" value="1"/>
</dbReference>
<keyword evidence="6" id="KW-0833">Ubl conjugation pathway</keyword>
<reference evidence="10 11" key="1">
    <citation type="journal article" date="2016" name="Genome Announc.">
        <title>Draft Whole-Genome Sequence of Trichoderma gamsii T6085, a Promising Biocontrol Agent of Fusarium Head Blight on Wheat.</title>
        <authorList>
            <person name="Baroncelli R."/>
            <person name="Zapparata A."/>
            <person name="Piaggeschi G."/>
            <person name="Sarrocco S."/>
            <person name="Vannacci G."/>
        </authorList>
    </citation>
    <scope>NUCLEOTIDE SEQUENCE [LARGE SCALE GENOMIC DNA]</scope>
    <source>
        <strain evidence="10 11">T6085</strain>
    </source>
</reference>
<dbReference type="CDD" id="cd20335">
    <property type="entry name" value="BRcat_RBR"/>
    <property type="match status" value="1"/>
</dbReference>
<evidence type="ECO:0000256" key="8">
    <source>
        <dbReference type="SAM" id="MobiDB-lite"/>
    </source>
</evidence>
<dbReference type="AlphaFoldDB" id="A0A2P4ZA76"/>
<dbReference type="GO" id="GO:0043130">
    <property type="term" value="F:ubiquitin binding"/>
    <property type="evidence" value="ECO:0007669"/>
    <property type="project" value="TreeGrafter"/>
</dbReference>
<evidence type="ECO:0000256" key="5">
    <source>
        <dbReference type="ARBA" id="ARBA00022771"/>
    </source>
</evidence>
<dbReference type="GO" id="GO:0004842">
    <property type="term" value="F:ubiquitin-protein transferase activity"/>
    <property type="evidence" value="ECO:0007669"/>
    <property type="project" value="TreeGrafter"/>
</dbReference>
<evidence type="ECO:0000256" key="2">
    <source>
        <dbReference type="ARBA" id="ARBA00022679"/>
    </source>
</evidence>
<dbReference type="GO" id="GO:0097039">
    <property type="term" value="P:protein linear polyubiquitination"/>
    <property type="evidence" value="ECO:0007669"/>
    <property type="project" value="TreeGrafter"/>
</dbReference>
<dbReference type="InterPro" id="IPR013083">
    <property type="entry name" value="Znf_RING/FYVE/PHD"/>
</dbReference>
<name>A0A2P4ZA76_9HYPO</name>
<evidence type="ECO:0000256" key="3">
    <source>
        <dbReference type="ARBA" id="ARBA00022723"/>
    </source>
</evidence>
<keyword evidence="4" id="KW-0677">Repeat</keyword>
<comment type="pathway">
    <text evidence="1">Protein modification; protein ubiquitination.</text>
</comment>
<evidence type="ECO:0000256" key="6">
    <source>
        <dbReference type="ARBA" id="ARBA00022786"/>
    </source>
</evidence>
<feature type="compositionally biased region" description="Basic and acidic residues" evidence="8">
    <location>
        <begin position="13"/>
        <end position="32"/>
    </location>
</feature>
<keyword evidence="2" id="KW-0808">Transferase</keyword>
<dbReference type="PROSITE" id="PS00518">
    <property type="entry name" value="ZF_RING_1"/>
    <property type="match status" value="1"/>
</dbReference>
<keyword evidence="7" id="KW-0862">Zinc</keyword>
<dbReference type="GO" id="GO:0043161">
    <property type="term" value="P:proteasome-mediated ubiquitin-dependent protein catabolic process"/>
    <property type="evidence" value="ECO:0007669"/>
    <property type="project" value="TreeGrafter"/>
</dbReference>
<accession>A0A2P4ZA76</accession>
<dbReference type="STRING" id="398673.A0A2P4ZA76"/>
<dbReference type="SUPFAM" id="SSF57850">
    <property type="entry name" value="RING/U-box"/>
    <property type="match status" value="1"/>
</dbReference>
<protein>
    <recommendedName>
        <fullName evidence="9">RING-type domain-containing protein</fullName>
    </recommendedName>
</protein>
<evidence type="ECO:0000313" key="10">
    <source>
        <dbReference type="EMBL" id="PON21187.1"/>
    </source>
</evidence>
<dbReference type="EMBL" id="JPDN02000053">
    <property type="protein sequence ID" value="PON21187.1"/>
    <property type="molecule type" value="Genomic_DNA"/>
</dbReference>
<gene>
    <name evidence="10" type="ORF">TGAM01_v209913</name>
</gene>
<keyword evidence="3" id="KW-0479">Metal-binding</keyword>
<comment type="caution">
    <text evidence="10">The sequence shown here is derived from an EMBL/GenBank/DDBJ whole genome shotgun (WGS) entry which is preliminary data.</text>
</comment>
<feature type="region of interest" description="Disordered" evidence="8">
    <location>
        <begin position="65"/>
        <end position="89"/>
    </location>
</feature>
<dbReference type="InterPro" id="IPR044066">
    <property type="entry name" value="TRIAD_supradom"/>
</dbReference>
<feature type="region of interest" description="Disordered" evidence="8">
    <location>
        <begin position="1"/>
        <end position="32"/>
    </location>
</feature>
<dbReference type="GO" id="GO:0008270">
    <property type="term" value="F:zinc ion binding"/>
    <property type="evidence" value="ECO:0007669"/>
    <property type="project" value="UniProtKB-KW"/>
</dbReference>
<dbReference type="GeneID" id="29988535"/>
<sequence>MGNTVGAPVPGLDPERREEGDRPRNQAPEIHDIPLRNLRPVNRGAVRVPRCLHYTRQVCSRGNRYPFLHEGDDPQHQAPRPRPNLQQPDLGCPIEENNVQIQRDDQFNGSDTYELGGAWVKFDSGATVSKVSLPSDYKYSTINMENMPANISRLSVIKLLAAAVTPTPVVELRLFSHWEQKTCSALIRSNDASFIETTCSKLNSLAPFPKFKASIMPIKFPVSQSLCQVDCRKVHCAWNRPTREANLIFGDKTTALIAHKILNARGCNVLASKISISHTDSQKDQRKWIIKLEGLSEATKEQDIIKAIPKFDRPHTVHLGELSYVSDPGRDSDTVKSMLLALGPLEQWSVSSDTNGKRFNAYATFLHESSARDAVTVLKDQSMLFNETAKVSVALVASASFTIQVKIYDILSPRIDKHKTVWTRQHISVSIIPSKYQFRMLTLESEDHQLLVQAKTALEKVVSGQIVRVDGKDLRFGNFQRYGTGLQQIKLIEDSFKVVIIPDIRRSQFRIFGQEECPRSTLEEITTMLQDCTPKGHAIELNDADFLWASKSGFRLLQSRLGEEKVSFRIFTPRNKRIFIRGSKKDYNIAIAIIASKQTMSANKGSSSEIECPSCLCEALDPIRMSCGHIYCSDCLIQMCEAEKTATREFRICCVKAINASGTECQRSFSLSELQEHLPAEAFEAVLEKSFESYVSRHLGDFAYCQTPDCDQVYRISPPDAGRPRIFTCKKCLVSVCTYCHNSHPRKPCDKAKTVAKTILSGIHMNDVHGGIWDP</sequence>
<dbReference type="Proteomes" id="UP000054821">
    <property type="component" value="Unassembled WGS sequence"/>
</dbReference>
<keyword evidence="11" id="KW-1185">Reference proteome</keyword>
<evidence type="ECO:0000313" key="11">
    <source>
        <dbReference type="Proteomes" id="UP000054821"/>
    </source>
</evidence>
<evidence type="ECO:0000256" key="4">
    <source>
        <dbReference type="ARBA" id="ARBA00022737"/>
    </source>
</evidence>
<dbReference type="PANTHER" id="PTHR22770">
    <property type="entry name" value="UBIQUITIN CONJUGATING ENZYME 7 INTERACTING PROTEIN-RELATED"/>
    <property type="match status" value="1"/>
</dbReference>